<keyword evidence="3" id="KW-1185">Reference proteome</keyword>
<dbReference type="RefSeq" id="WP_166123663.1">
    <property type="nucleotide sequence ID" value="NZ_JAPIUX010000035.1"/>
</dbReference>
<organism evidence="2 3">
    <name type="scientific">Acetobacter farinalis</name>
    <dbReference type="NCBI Taxonomy" id="1260984"/>
    <lineage>
        <taxon>Bacteria</taxon>
        <taxon>Pseudomonadati</taxon>
        <taxon>Pseudomonadota</taxon>
        <taxon>Alphaproteobacteria</taxon>
        <taxon>Acetobacterales</taxon>
        <taxon>Acetobacteraceae</taxon>
        <taxon>Acetobacter</taxon>
    </lineage>
</organism>
<reference evidence="2 3" key="1">
    <citation type="submission" date="2022-11" db="EMBL/GenBank/DDBJ databases">
        <title>Genome sequencing of Acetobacter type strain.</title>
        <authorList>
            <person name="Heo J."/>
            <person name="Lee D."/>
            <person name="Han B.-H."/>
            <person name="Hong S.-B."/>
            <person name="Kwon S.-W."/>
        </authorList>
    </citation>
    <scope>NUCLEOTIDE SEQUENCE [LARGE SCALE GENOMIC DNA]</scope>
    <source>
        <strain evidence="2 3">KACC 21251</strain>
    </source>
</reference>
<feature type="region of interest" description="Disordered" evidence="1">
    <location>
        <begin position="198"/>
        <end position="242"/>
    </location>
</feature>
<evidence type="ECO:0000256" key="1">
    <source>
        <dbReference type="SAM" id="MobiDB-lite"/>
    </source>
</evidence>
<evidence type="ECO:0000313" key="2">
    <source>
        <dbReference type="EMBL" id="MCX2562264.1"/>
    </source>
</evidence>
<evidence type="ECO:0000313" key="3">
    <source>
        <dbReference type="Proteomes" id="UP001526446"/>
    </source>
</evidence>
<dbReference type="Proteomes" id="UP001526446">
    <property type="component" value="Unassembled WGS sequence"/>
</dbReference>
<comment type="caution">
    <text evidence="2">The sequence shown here is derived from an EMBL/GenBank/DDBJ whole genome shotgun (WGS) entry which is preliminary data.</text>
</comment>
<feature type="compositionally biased region" description="Gly residues" evidence="1">
    <location>
        <begin position="201"/>
        <end position="215"/>
    </location>
</feature>
<dbReference type="EMBL" id="JAPIUX010000035">
    <property type="protein sequence ID" value="MCX2562264.1"/>
    <property type="molecule type" value="Genomic_DNA"/>
</dbReference>
<accession>A0ABT3QAE8</accession>
<feature type="compositionally biased region" description="Basic residues" evidence="1">
    <location>
        <begin position="232"/>
        <end position="242"/>
    </location>
</feature>
<sequence length="242" mass="26080">MEPILAALSPSAPPMIHYMCGQTEGATVFCNENDVQYVDDRRILTRQEVRILRWAEKNLSLIDRNVYVSIVALRVMIGAVSPDIRTYCCLKNGDLVMPALPVRMRLMPALGVAWPDVPAWGDIVRTLVTATGRGNANREMERLLVPALVGLGDAVAPAISCTNSQFAGGRDRDSEVGERIRGIAATVHGEDWEFFDRRRGGGGGGGGRIAGGGASRVGVGKRNGPSPGAPRPRGRVLRPRWG</sequence>
<feature type="compositionally biased region" description="Low complexity" evidence="1">
    <location>
        <begin position="216"/>
        <end position="226"/>
    </location>
</feature>
<protein>
    <submittedName>
        <fullName evidence="2">Uncharacterized protein</fullName>
    </submittedName>
</protein>
<gene>
    <name evidence="2" type="ORF">OQ252_12790</name>
</gene>
<name>A0ABT3QAE8_9PROT</name>
<proteinExistence type="predicted"/>